<dbReference type="Proteomes" id="UP000264353">
    <property type="component" value="Chromosome A10"/>
</dbReference>
<proteinExistence type="predicted"/>
<reference evidence="1 2" key="1">
    <citation type="submission" date="2018-06" db="EMBL/GenBank/DDBJ databases">
        <title>WGS assembly of Brassica rapa FPsc.</title>
        <authorList>
            <person name="Bowman J."/>
            <person name="Kohchi T."/>
            <person name="Yamato K."/>
            <person name="Jenkins J."/>
            <person name="Shu S."/>
            <person name="Ishizaki K."/>
            <person name="Yamaoka S."/>
            <person name="Nishihama R."/>
            <person name="Nakamura Y."/>
            <person name="Berger F."/>
            <person name="Adam C."/>
            <person name="Aki S."/>
            <person name="Althoff F."/>
            <person name="Araki T."/>
            <person name="Arteaga-Vazquez M."/>
            <person name="Balasubrmanian S."/>
            <person name="Bauer D."/>
            <person name="Boehm C."/>
            <person name="Briginshaw L."/>
            <person name="Caballero-Perez J."/>
            <person name="Catarino B."/>
            <person name="Chen F."/>
            <person name="Chiyoda S."/>
            <person name="Chovatia M."/>
            <person name="Davies K."/>
            <person name="Delmans M."/>
            <person name="Demura T."/>
            <person name="Dierschke T."/>
            <person name="Dolan L."/>
            <person name="Dorantes-Acosta A."/>
            <person name="Eklund D."/>
            <person name="Florent S."/>
            <person name="Flores-Sandoval E."/>
            <person name="Fujiyama A."/>
            <person name="Fukuzawa H."/>
            <person name="Galik B."/>
            <person name="Grimanelli D."/>
            <person name="Grimwood J."/>
            <person name="Grossniklaus U."/>
            <person name="Hamada T."/>
            <person name="Haseloff J."/>
            <person name="Hetherington A."/>
            <person name="Higo A."/>
            <person name="Hirakawa Y."/>
            <person name="Hundley H."/>
            <person name="Ikeda Y."/>
            <person name="Inoue K."/>
            <person name="Inoue S."/>
            <person name="Ishida S."/>
            <person name="Jia Q."/>
            <person name="Kakita M."/>
            <person name="Kanazawa T."/>
            <person name="Kawai Y."/>
            <person name="Kawashima T."/>
            <person name="Kennedy M."/>
            <person name="Kinose K."/>
            <person name="Kinoshita T."/>
            <person name="Kohara Y."/>
            <person name="Koide E."/>
            <person name="Komatsu K."/>
            <person name="Kopischke S."/>
            <person name="Kubo M."/>
            <person name="Kyozuka J."/>
            <person name="Lagercrantz U."/>
            <person name="Lin S."/>
            <person name="Lindquist E."/>
            <person name="Lipzen A."/>
            <person name="Lu C."/>
            <person name="Luna E."/>
            <person name="Martienssen R."/>
            <person name="Minamino N."/>
            <person name="Mizutani M."/>
            <person name="Mizutani M."/>
            <person name="Mochizuki N."/>
            <person name="Monte I."/>
            <person name="Mosher R."/>
            <person name="Nagasaki H."/>
            <person name="Nakagami H."/>
            <person name="Naramoto S."/>
            <person name="Nishitani K."/>
            <person name="Ohtani M."/>
            <person name="Okamoto T."/>
            <person name="Okumura M."/>
            <person name="Phillips J."/>
            <person name="Pollak B."/>
            <person name="Reinders A."/>
            <person name="Roevekamp M."/>
            <person name="Sano R."/>
            <person name="Sawa S."/>
            <person name="Schmid M."/>
            <person name="Shirakawa M."/>
            <person name="Solano R."/>
            <person name="Spunde A."/>
            <person name="Suetsugu N."/>
            <person name="Sugano S."/>
            <person name="Sugiyama A."/>
            <person name="Sun R."/>
            <person name="Suzuki Y."/>
            <person name="Takenaka M."/>
            <person name="Takezawa D."/>
            <person name="Tomogane H."/>
            <person name="Tsuzuki M."/>
            <person name="Ueda T."/>
            <person name="Umeda M."/>
            <person name="Ward J."/>
            <person name="Watanabe Y."/>
            <person name="Yazaki K."/>
            <person name="Yokoyama R."/>
            <person name="Yoshitake Y."/>
            <person name="Yotsui I."/>
            <person name="Zachgo S."/>
            <person name="Schmutz J."/>
        </authorList>
    </citation>
    <scope>NUCLEOTIDE SEQUENCE [LARGE SCALE GENOMIC DNA]</scope>
    <source>
        <strain evidence="2">cv. B-3</strain>
    </source>
</reference>
<dbReference type="AlphaFoldDB" id="A0A397XRJ0"/>
<dbReference type="InterPro" id="IPR040256">
    <property type="entry name" value="At4g02000-like"/>
</dbReference>
<dbReference type="EMBL" id="CM010637">
    <property type="protein sequence ID" value="RID40603.1"/>
    <property type="molecule type" value="Genomic_DNA"/>
</dbReference>
<dbReference type="PANTHER" id="PTHR31286">
    <property type="entry name" value="GLYCINE-RICH CELL WALL STRUCTURAL PROTEIN 1.8-LIKE"/>
    <property type="match status" value="1"/>
</dbReference>
<dbReference type="PANTHER" id="PTHR31286:SF178">
    <property type="entry name" value="DUF4283 DOMAIN-CONTAINING PROTEIN"/>
    <property type="match status" value="1"/>
</dbReference>
<evidence type="ECO:0000313" key="2">
    <source>
        <dbReference type="Proteomes" id="UP000264353"/>
    </source>
</evidence>
<name>A0A397XRJ0_BRACM</name>
<accession>A0A397XRJ0</accession>
<protein>
    <recommendedName>
        <fullName evidence="3">DUF4283 domain-containing protein</fullName>
    </recommendedName>
</protein>
<sequence length="228" mass="26542">MVTEERDHLLRRLAIEGWFQFDFDKEEDIEGLVVEPNYPSEITFWVKSMGVPLHYWTIPTLTSIDQALGVAKDVDLDNGKVQIEVDGFKKLCFKTLMEFHGGEEALVNLRYKRFFGYCRICYNLCHDHHKCPTKKEDQEEEKVYRDVTSGKHNACSSSYKGVVINGAMEVKDKDNGKISYHGKREENMYEKRESKWSRVADKDSRVSMIGETSLVEKMEYPIIRAHDT</sequence>
<organism evidence="1 2">
    <name type="scientific">Brassica campestris</name>
    <name type="common">Field mustard</name>
    <dbReference type="NCBI Taxonomy" id="3711"/>
    <lineage>
        <taxon>Eukaryota</taxon>
        <taxon>Viridiplantae</taxon>
        <taxon>Streptophyta</taxon>
        <taxon>Embryophyta</taxon>
        <taxon>Tracheophyta</taxon>
        <taxon>Spermatophyta</taxon>
        <taxon>Magnoliopsida</taxon>
        <taxon>eudicotyledons</taxon>
        <taxon>Gunneridae</taxon>
        <taxon>Pentapetalae</taxon>
        <taxon>rosids</taxon>
        <taxon>malvids</taxon>
        <taxon>Brassicales</taxon>
        <taxon>Brassicaceae</taxon>
        <taxon>Brassiceae</taxon>
        <taxon>Brassica</taxon>
    </lineage>
</organism>
<evidence type="ECO:0008006" key="3">
    <source>
        <dbReference type="Google" id="ProtNLM"/>
    </source>
</evidence>
<gene>
    <name evidence="1" type="ORF">BRARA_J00635</name>
</gene>
<evidence type="ECO:0000313" key="1">
    <source>
        <dbReference type="EMBL" id="RID40603.1"/>
    </source>
</evidence>